<dbReference type="GO" id="GO:0006281">
    <property type="term" value="P:DNA repair"/>
    <property type="evidence" value="ECO:0007669"/>
    <property type="project" value="UniProtKB-ARBA"/>
</dbReference>
<sequence>MFQVIKQVKTLVGSKIKKTGLLIDKNFPILGASADGLGEDFVLEVKCPTTHSTLLNYVDNEVVKPKVLSQIQIQMHIHEMWKGILAIADPEFEKNKKVTIINIDYDKQMCDTLIEKCCTFWEKNIFPKLY</sequence>
<gene>
    <name evidence="2" type="ORF">g.151340</name>
</gene>
<dbReference type="EMBL" id="GGMR01003800">
    <property type="protein sequence ID" value="MBY16419.1"/>
    <property type="molecule type" value="Transcribed_RNA"/>
</dbReference>
<accession>A0A2S2NH06</accession>
<dbReference type="AlphaFoldDB" id="A0A2S2NH06"/>
<reference evidence="2" key="1">
    <citation type="submission" date="2018-04" db="EMBL/GenBank/DDBJ databases">
        <title>Transcriptome of Schizaphis graminum biotype I.</title>
        <authorList>
            <person name="Scully E.D."/>
            <person name="Geib S.M."/>
            <person name="Palmer N.A."/>
            <person name="Koch K."/>
            <person name="Bradshaw J."/>
            <person name="Heng-Moss T."/>
            <person name="Sarath G."/>
        </authorList>
    </citation>
    <scope>NUCLEOTIDE SEQUENCE</scope>
</reference>
<evidence type="ECO:0000313" key="2">
    <source>
        <dbReference type="EMBL" id="MBY16419.1"/>
    </source>
</evidence>
<dbReference type="Gene3D" id="3.90.320.10">
    <property type="match status" value="1"/>
</dbReference>
<proteinExistence type="predicted"/>
<dbReference type="InterPro" id="IPR011335">
    <property type="entry name" value="Restrct_endonuc-II-like"/>
</dbReference>
<feature type="domain" description="YqaJ viral recombinase" evidence="1">
    <location>
        <begin position="11"/>
        <end position="77"/>
    </location>
</feature>
<dbReference type="PANTHER" id="PTHR39953:SF1">
    <property type="entry name" value="RE54151P"/>
    <property type="match status" value="1"/>
</dbReference>
<protein>
    <recommendedName>
        <fullName evidence="1">YqaJ viral recombinase domain-containing protein</fullName>
    </recommendedName>
</protein>
<dbReference type="SUPFAM" id="SSF52980">
    <property type="entry name" value="Restriction endonuclease-like"/>
    <property type="match status" value="1"/>
</dbReference>
<dbReference type="InterPro" id="IPR019080">
    <property type="entry name" value="YqaJ_viral_recombinase"/>
</dbReference>
<organism evidence="2">
    <name type="scientific">Schizaphis graminum</name>
    <name type="common">Green bug aphid</name>
    <dbReference type="NCBI Taxonomy" id="13262"/>
    <lineage>
        <taxon>Eukaryota</taxon>
        <taxon>Metazoa</taxon>
        <taxon>Ecdysozoa</taxon>
        <taxon>Arthropoda</taxon>
        <taxon>Hexapoda</taxon>
        <taxon>Insecta</taxon>
        <taxon>Pterygota</taxon>
        <taxon>Neoptera</taxon>
        <taxon>Paraneoptera</taxon>
        <taxon>Hemiptera</taxon>
        <taxon>Sternorrhyncha</taxon>
        <taxon>Aphidomorpha</taxon>
        <taxon>Aphidoidea</taxon>
        <taxon>Aphididae</taxon>
        <taxon>Aphidini</taxon>
        <taxon>Schizaphis</taxon>
    </lineage>
</organism>
<evidence type="ECO:0000259" key="1">
    <source>
        <dbReference type="Pfam" id="PF09588"/>
    </source>
</evidence>
<dbReference type="PANTHER" id="PTHR39953">
    <property type="entry name" value="RE54151P"/>
    <property type="match status" value="1"/>
</dbReference>
<dbReference type="Pfam" id="PF09588">
    <property type="entry name" value="YqaJ"/>
    <property type="match status" value="1"/>
</dbReference>
<name>A0A2S2NH06_SCHGA</name>
<dbReference type="InterPro" id="IPR011604">
    <property type="entry name" value="PDDEXK-like_dom_sf"/>
</dbReference>